<dbReference type="GO" id="GO:0005886">
    <property type="term" value="C:plasma membrane"/>
    <property type="evidence" value="ECO:0007669"/>
    <property type="project" value="UniProtKB-SubCell"/>
</dbReference>
<sequence length="563" mass="65504">MEIFIGAIITIIAIIIYTQINKRKRFKEIDDLDQFKKELINRPVLDELSKVKSLNLTGEAEEWFEKWRQEWDEIITVHFPDIEEWFFEAEDAAEKYKFKKSQERTVFIAEQLEVIEERINTILKELAYLIESHETNEEKVKGALEVIHSLHVKLINEKTSFGRAARALEKEYENLLNIIRQYEELTGNGDYLKANSVVTELLEHVTVLEKKLTQIPSYLNDFSNPITADILDATEGFAEMKKMGYNLNHLKLEEELKALENLQATILQDLYQGSIAVASEKGEELTNRIESIFDHYQVEVEARTNTKELEPKVKDLLDTVTILHEEAMEQVEEVKRSYELAKEEKDAPTNFYSTFNKLKKRYEGLADGLAQSNVIYSSTHEALIEIENELTQLELHYKEYIAHLKTLRKDELLSKEIIAKTKLQLMDIAQRLLKSNTPGVPASFQAYLEETTNHVQHTFDLLKQNPLNMKLINESVEEASSRVKELDERVEELMDQCRLAEQVIQYGNRYRNRYEVVKIGLTQAEKSFRSYQYQQALEEAATALEEVEPGALQKIEKLLNEDE</sequence>
<comment type="subcellular location">
    <subcellularLocation>
        <location evidence="8">Cell membrane</location>
        <topology evidence="8">Single-pass membrane protein</topology>
    </subcellularLocation>
    <text evidence="8">Colocalized with FtsZ to the nascent septal site.</text>
</comment>
<dbReference type="InterPro" id="IPR010379">
    <property type="entry name" value="EzrA"/>
</dbReference>
<dbReference type="KEGG" id="mcui:G8O30_09785"/>
<comment type="similarity">
    <text evidence="8">Belongs to the EzrA family.</text>
</comment>
<proteinExistence type="inferred from homology"/>
<evidence type="ECO:0000256" key="6">
    <source>
        <dbReference type="ARBA" id="ARBA00023210"/>
    </source>
</evidence>
<name>A0A7S8HG61_9BACI</name>
<accession>A0A7S8HG61</accession>
<keyword evidence="2 8" id="KW-0812">Transmembrane</keyword>
<dbReference type="Proteomes" id="UP000593626">
    <property type="component" value="Chromosome"/>
</dbReference>
<protein>
    <recommendedName>
        <fullName evidence="8">Septation ring formation regulator EzrA</fullName>
    </recommendedName>
</protein>
<keyword evidence="4 8" id="KW-0175">Coiled coil</keyword>
<evidence type="ECO:0000256" key="8">
    <source>
        <dbReference type="HAMAP-Rule" id="MF_00728"/>
    </source>
</evidence>
<evidence type="ECO:0000256" key="3">
    <source>
        <dbReference type="ARBA" id="ARBA00022989"/>
    </source>
</evidence>
<feature type="coiled-coil region" evidence="8">
    <location>
        <begin position="469"/>
        <end position="503"/>
    </location>
</feature>
<evidence type="ECO:0000256" key="2">
    <source>
        <dbReference type="ARBA" id="ARBA00022692"/>
    </source>
</evidence>
<evidence type="ECO:0000256" key="1">
    <source>
        <dbReference type="ARBA" id="ARBA00022618"/>
    </source>
</evidence>
<keyword evidence="3 8" id="KW-1133">Transmembrane helix</keyword>
<dbReference type="HAMAP" id="MF_00728">
    <property type="entry name" value="EzrA"/>
    <property type="match status" value="1"/>
</dbReference>
<evidence type="ECO:0000313" key="10">
    <source>
        <dbReference type="Proteomes" id="UP000593626"/>
    </source>
</evidence>
<dbReference type="RefSeq" id="WP_239671906.1">
    <property type="nucleotide sequence ID" value="NZ_CP049742.1"/>
</dbReference>
<evidence type="ECO:0000256" key="7">
    <source>
        <dbReference type="ARBA" id="ARBA00023306"/>
    </source>
</evidence>
<dbReference type="Pfam" id="PF06160">
    <property type="entry name" value="EzrA"/>
    <property type="match status" value="1"/>
</dbReference>
<keyword evidence="10" id="KW-1185">Reference proteome</keyword>
<keyword evidence="5 8" id="KW-0472">Membrane</keyword>
<reference evidence="9 10" key="1">
    <citation type="submission" date="2019-07" db="EMBL/GenBank/DDBJ databases">
        <title>Genome sequence of 2 isolates from Red Sea Mangroves.</title>
        <authorList>
            <person name="Sefrji F."/>
            <person name="Michoud G."/>
            <person name="Merlino G."/>
            <person name="Daffonchio D."/>
        </authorList>
    </citation>
    <scope>NUCLEOTIDE SEQUENCE [LARGE SCALE GENOMIC DNA]</scope>
    <source>
        <strain evidence="9 10">R1DC41</strain>
    </source>
</reference>
<dbReference type="GO" id="GO:0005940">
    <property type="term" value="C:septin ring"/>
    <property type="evidence" value="ECO:0007669"/>
    <property type="project" value="InterPro"/>
</dbReference>
<dbReference type="GO" id="GO:0000917">
    <property type="term" value="P:division septum assembly"/>
    <property type="evidence" value="ECO:0007669"/>
    <property type="project" value="UniProtKB-KW"/>
</dbReference>
<evidence type="ECO:0000313" key="9">
    <source>
        <dbReference type="EMBL" id="QPC47241.1"/>
    </source>
</evidence>
<dbReference type="AlphaFoldDB" id="A0A7S8HG61"/>
<dbReference type="EMBL" id="CP049742">
    <property type="protein sequence ID" value="QPC47241.1"/>
    <property type="molecule type" value="Genomic_DNA"/>
</dbReference>
<keyword evidence="1 8" id="KW-0132">Cell division</keyword>
<gene>
    <name evidence="8" type="primary">ezrA</name>
    <name evidence="9" type="ORF">G8O30_09785</name>
</gene>
<feature type="topological domain" description="Extracellular" evidence="8">
    <location>
        <begin position="1"/>
        <end position="2"/>
    </location>
</feature>
<keyword evidence="8" id="KW-1003">Cell membrane</keyword>
<feature type="topological domain" description="Cytoplasmic" evidence="8">
    <location>
        <begin position="22"/>
        <end position="563"/>
    </location>
</feature>
<evidence type="ECO:0000256" key="5">
    <source>
        <dbReference type="ARBA" id="ARBA00023136"/>
    </source>
</evidence>
<keyword evidence="7 8" id="KW-0131">Cell cycle</keyword>
<evidence type="ECO:0000256" key="4">
    <source>
        <dbReference type="ARBA" id="ARBA00023054"/>
    </source>
</evidence>
<organism evidence="9 10">
    <name type="scientific">Mangrovibacillus cuniculi</name>
    <dbReference type="NCBI Taxonomy" id="2593652"/>
    <lineage>
        <taxon>Bacteria</taxon>
        <taxon>Bacillati</taxon>
        <taxon>Bacillota</taxon>
        <taxon>Bacilli</taxon>
        <taxon>Bacillales</taxon>
        <taxon>Bacillaceae</taxon>
        <taxon>Mangrovibacillus</taxon>
    </lineage>
</organism>
<comment type="function">
    <text evidence="8">Negative regulator of FtsZ ring formation; modulates the frequency and position of FtsZ ring formation. Inhibits FtsZ ring formation at polar sites. Interacts either with FtsZ or with one of its binding partners to promote depolymerization.</text>
</comment>
<dbReference type="GO" id="GO:0000921">
    <property type="term" value="P:septin ring assembly"/>
    <property type="evidence" value="ECO:0007669"/>
    <property type="project" value="InterPro"/>
</dbReference>
<feature type="coiled-coil region" evidence="8">
    <location>
        <begin position="242"/>
        <end position="269"/>
    </location>
</feature>
<keyword evidence="6 8" id="KW-0717">Septation</keyword>